<evidence type="ECO:0000313" key="2">
    <source>
        <dbReference type="EMBL" id="MBP2323275.1"/>
    </source>
</evidence>
<reference evidence="2 3" key="1">
    <citation type="submission" date="2021-03" db="EMBL/GenBank/DDBJ databases">
        <title>Sequencing the genomes of 1000 actinobacteria strains.</title>
        <authorList>
            <person name="Klenk H.-P."/>
        </authorList>
    </citation>
    <scope>NUCLEOTIDE SEQUENCE [LARGE SCALE GENOMIC DNA]</scope>
    <source>
        <strain evidence="2 3">DSM 46670</strain>
    </source>
</reference>
<accession>A0ABS4TFT5</accession>
<dbReference type="EMBL" id="JAGINW010000001">
    <property type="protein sequence ID" value="MBP2323275.1"/>
    <property type="molecule type" value="Genomic_DNA"/>
</dbReference>
<proteinExistence type="predicted"/>
<protein>
    <recommendedName>
        <fullName evidence="4">FtsX extracellular domain-containing protein</fullName>
    </recommendedName>
</protein>
<evidence type="ECO:0008006" key="4">
    <source>
        <dbReference type="Google" id="ProtNLM"/>
    </source>
</evidence>
<gene>
    <name evidence="2" type="ORF">JOF56_003660</name>
</gene>
<organism evidence="2 3">
    <name type="scientific">Kibdelosporangium banguiense</name>
    <dbReference type="NCBI Taxonomy" id="1365924"/>
    <lineage>
        <taxon>Bacteria</taxon>
        <taxon>Bacillati</taxon>
        <taxon>Actinomycetota</taxon>
        <taxon>Actinomycetes</taxon>
        <taxon>Pseudonocardiales</taxon>
        <taxon>Pseudonocardiaceae</taxon>
        <taxon>Kibdelosporangium</taxon>
    </lineage>
</organism>
<comment type="caution">
    <text evidence="2">The sequence shown here is derived from an EMBL/GenBank/DDBJ whole genome shotgun (WGS) entry which is preliminary data.</text>
</comment>
<evidence type="ECO:0000313" key="3">
    <source>
        <dbReference type="Proteomes" id="UP001519332"/>
    </source>
</evidence>
<name>A0ABS4TFT5_9PSEU</name>
<dbReference type="RefSeq" id="WP_209639412.1">
    <property type="nucleotide sequence ID" value="NZ_JAGINW010000001.1"/>
</dbReference>
<dbReference type="Proteomes" id="UP001519332">
    <property type="component" value="Unassembled WGS sequence"/>
</dbReference>
<keyword evidence="3" id="KW-1185">Reference proteome</keyword>
<sequence length="157" mass="17161">MLLIGGLVAVVAGAIAALLLFRSGPDSAESRGPMPLGDHQPCTDQVLLYFREDVEMTRAAAMLANDTQIAKIYTETTQEADDRFRRVFDFRPDILETTPKGLMGAILHVAPASQVGTRDLADRLRNQFPEARQVGRGQTVRSRWSGSPATGTGRHVR</sequence>
<feature type="region of interest" description="Disordered" evidence="1">
    <location>
        <begin position="133"/>
        <end position="157"/>
    </location>
</feature>
<evidence type="ECO:0000256" key="1">
    <source>
        <dbReference type="SAM" id="MobiDB-lite"/>
    </source>
</evidence>
<feature type="compositionally biased region" description="Polar residues" evidence="1">
    <location>
        <begin position="139"/>
        <end position="150"/>
    </location>
</feature>